<feature type="domain" description="Fructose-1-6-bisphosphatase class 1 C-terminal" evidence="11">
    <location>
        <begin position="196"/>
        <end position="319"/>
    </location>
</feature>
<evidence type="ECO:0000256" key="9">
    <source>
        <dbReference type="SAM" id="MobiDB-lite"/>
    </source>
</evidence>
<dbReference type="PANTHER" id="PTHR11556:SF35">
    <property type="entry name" value="SEDOHEPTULOSE-1,7-BISPHOSPHATASE, CHLOROPLASTIC"/>
    <property type="match status" value="1"/>
</dbReference>
<comment type="caution">
    <text evidence="12">The sequence shown here is derived from an EMBL/GenBank/DDBJ whole genome shotgun (WGS) entry which is preliminary data.</text>
</comment>
<feature type="binding site" evidence="7">
    <location>
        <position position="232"/>
    </location>
    <ligand>
        <name>substrate</name>
    </ligand>
</feature>
<evidence type="ECO:0000256" key="8">
    <source>
        <dbReference type="RuleBase" id="RU000508"/>
    </source>
</evidence>
<dbReference type="NCBIfam" id="NF006786">
    <property type="entry name" value="PRK09293.3-3"/>
    <property type="match status" value="1"/>
</dbReference>
<dbReference type="GO" id="GO:0000287">
    <property type="term" value="F:magnesium ion binding"/>
    <property type="evidence" value="ECO:0007669"/>
    <property type="project" value="UniProtKB-UniRule"/>
</dbReference>
<dbReference type="PIRSF" id="PIRSF000904">
    <property type="entry name" value="FBPtase_SBPase"/>
    <property type="match status" value="1"/>
</dbReference>
<feature type="binding site" evidence="7">
    <location>
        <position position="262"/>
    </location>
    <ligand>
        <name>substrate</name>
    </ligand>
</feature>
<evidence type="ECO:0000256" key="1">
    <source>
        <dbReference type="ARBA" id="ARBA00001273"/>
    </source>
</evidence>
<comment type="pathway">
    <text evidence="6">Carbohydrate biosynthesis.</text>
</comment>
<keyword evidence="4 7" id="KW-0378">Hydrolase</keyword>
<evidence type="ECO:0000313" key="13">
    <source>
        <dbReference type="Proteomes" id="UP001596201"/>
    </source>
</evidence>
<feature type="binding site" evidence="7">
    <location>
        <position position="121"/>
    </location>
    <ligand>
        <name>Mg(2+)</name>
        <dbReference type="ChEBI" id="CHEBI:18420"/>
        <label>1</label>
    </ligand>
</feature>
<feature type="binding site" evidence="7">
    <location>
        <position position="121"/>
    </location>
    <ligand>
        <name>Mg(2+)</name>
        <dbReference type="ChEBI" id="CHEBI:18420"/>
        <label>2</label>
    </ligand>
</feature>
<organism evidence="12 13">
    <name type="scientific">Salinirubrum litoreum</name>
    <dbReference type="NCBI Taxonomy" id="1126234"/>
    <lineage>
        <taxon>Archaea</taxon>
        <taxon>Methanobacteriati</taxon>
        <taxon>Methanobacteriota</taxon>
        <taxon>Stenosarchaea group</taxon>
        <taxon>Halobacteria</taxon>
        <taxon>Halobacteriales</taxon>
        <taxon>Haloferacaceae</taxon>
        <taxon>Salinirubrum</taxon>
    </lineage>
</organism>
<feature type="binding site" evidence="7">
    <location>
        <position position="124"/>
    </location>
    <ligand>
        <name>Mg(2+)</name>
        <dbReference type="ChEBI" id="CHEBI:18420"/>
        <label>2</label>
    </ligand>
</feature>
<comment type="subcellular location">
    <subcellularLocation>
        <location evidence="7">Cytoplasm</location>
    </subcellularLocation>
</comment>
<gene>
    <name evidence="7" type="primary">fbp</name>
    <name evidence="12" type="ORF">ACFPJ5_05255</name>
</gene>
<feature type="compositionally biased region" description="Acidic residues" evidence="9">
    <location>
        <begin position="1"/>
        <end position="15"/>
    </location>
</feature>
<proteinExistence type="inferred from homology"/>
<keyword evidence="7" id="KW-0460">Magnesium</keyword>
<dbReference type="InterPro" id="IPR000146">
    <property type="entry name" value="FBPase_class-1"/>
</dbReference>
<feature type="compositionally biased region" description="Low complexity" evidence="9">
    <location>
        <begin position="16"/>
        <end position="26"/>
    </location>
</feature>
<feature type="binding site" evidence="7">
    <location>
        <begin position="124"/>
        <end position="127"/>
    </location>
    <ligand>
        <name>substrate</name>
    </ligand>
</feature>
<evidence type="ECO:0000256" key="6">
    <source>
        <dbReference type="ARBA" id="ARBA00024331"/>
    </source>
</evidence>
<dbReference type="InterPro" id="IPR044015">
    <property type="entry name" value="FBPase_C_dom"/>
</dbReference>
<feature type="binding site" evidence="7">
    <location>
        <position position="123"/>
    </location>
    <ligand>
        <name>Mg(2+)</name>
        <dbReference type="ChEBI" id="CHEBI:18420"/>
        <label>1</label>
    </ligand>
</feature>
<evidence type="ECO:0000256" key="7">
    <source>
        <dbReference type="HAMAP-Rule" id="MF_01855"/>
    </source>
</evidence>
<dbReference type="Pfam" id="PF00316">
    <property type="entry name" value="FBPase"/>
    <property type="match status" value="1"/>
</dbReference>
<feature type="domain" description="Fructose-1-6-bisphosphatase class I N-terminal" evidence="10">
    <location>
        <begin position="59"/>
        <end position="182"/>
    </location>
</feature>
<dbReference type="GO" id="GO:0005737">
    <property type="term" value="C:cytoplasm"/>
    <property type="evidence" value="ECO:0007669"/>
    <property type="project" value="UniProtKB-SubCell"/>
</dbReference>
<dbReference type="PRINTS" id="PR00115">
    <property type="entry name" value="F16BPHPHTASE"/>
</dbReference>
<dbReference type="Proteomes" id="UP001596201">
    <property type="component" value="Unassembled WGS sequence"/>
</dbReference>
<sequence length="320" mass="33692">MTDPDDAAGSDDPSDASDPPDASADGTGETITAVFDVIAETAPDIRHGLPGRRLEDAGVNPSGERQAAADVYADDLLRDRIGEVAGVAEYASEERPDVIDVSGAESDAPGDHDATLSVGVDPLDGSSNLKPNNTMGTIVAVYDAPLPADGDHLVAGGYVLFGPVTTMVVAREGHVTEYLIEDDGTRNVVQDDVRLPDQPGVYGVGGRVPDWPDDVTDYVREVESDDSMKLRYGGSMIGDVNQVVTYGGVFAYPKLHSAPNGKLRLQFEGAPIAYVLECAGGKSTDGEQSLLDVPATDLHQRVPVYIGNAELIDRLESAVE</sequence>
<dbReference type="EMBL" id="JBHSKX010000001">
    <property type="protein sequence ID" value="MFC5366337.1"/>
    <property type="molecule type" value="Genomic_DNA"/>
</dbReference>
<reference evidence="12 13" key="1">
    <citation type="journal article" date="2019" name="Int. J. Syst. Evol. Microbiol.">
        <title>The Global Catalogue of Microorganisms (GCM) 10K type strain sequencing project: providing services to taxonomists for standard genome sequencing and annotation.</title>
        <authorList>
            <consortium name="The Broad Institute Genomics Platform"/>
            <consortium name="The Broad Institute Genome Sequencing Center for Infectious Disease"/>
            <person name="Wu L."/>
            <person name="Ma J."/>
        </authorList>
    </citation>
    <scope>NUCLEOTIDE SEQUENCE [LARGE SCALE GENOMIC DNA]</scope>
    <source>
        <strain evidence="12 13">CGMCC 1.12237</strain>
    </source>
</reference>
<dbReference type="PANTHER" id="PTHR11556">
    <property type="entry name" value="FRUCTOSE-1,6-BISPHOSPHATASE-RELATED"/>
    <property type="match status" value="1"/>
</dbReference>
<evidence type="ECO:0000256" key="5">
    <source>
        <dbReference type="ARBA" id="ARBA00023277"/>
    </source>
</evidence>
<evidence type="ECO:0000256" key="4">
    <source>
        <dbReference type="ARBA" id="ARBA00022801"/>
    </source>
</evidence>
<dbReference type="RefSeq" id="WP_227228313.1">
    <property type="nucleotide sequence ID" value="NZ_JAJCVJ010000001.1"/>
</dbReference>
<evidence type="ECO:0000259" key="10">
    <source>
        <dbReference type="Pfam" id="PF00316"/>
    </source>
</evidence>
<keyword evidence="7" id="KW-0479">Metal-binding</keyword>
<dbReference type="EC" id="3.1.3.11" evidence="7"/>
<dbReference type="AlphaFoldDB" id="A0ABD5R8J0"/>
<comment type="similarity">
    <text evidence="2 7 8">Belongs to the FBPase class 1 family.</text>
</comment>
<name>A0ABD5R8J0_9EURY</name>
<dbReference type="GO" id="GO:0042132">
    <property type="term" value="F:fructose 1,6-bisphosphate 1-phosphatase activity"/>
    <property type="evidence" value="ECO:0007669"/>
    <property type="project" value="UniProtKB-UniRule"/>
</dbReference>
<dbReference type="InterPro" id="IPR033391">
    <property type="entry name" value="FBPase_N"/>
</dbReference>
<comment type="cofactor">
    <cofactor evidence="7">
        <name>Mg(2+)</name>
        <dbReference type="ChEBI" id="CHEBI:18420"/>
    </cofactor>
    <text evidence="7">Binds 2 magnesium ions per subunit.</text>
</comment>
<dbReference type="GO" id="GO:0006094">
    <property type="term" value="P:gluconeogenesis"/>
    <property type="evidence" value="ECO:0007669"/>
    <property type="project" value="UniProtKB-UniRule"/>
</dbReference>
<comment type="caution">
    <text evidence="7">Lacks conserved residue(s) required for the propagation of feature annotation.</text>
</comment>
<feature type="binding site" evidence="7">
    <location>
        <position position="268"/>
    </location>
    <ligand>
        <name>Mg(2+)</name>
        <dbReference type="ChEBI" id="CHEBI:18420"/>
        <label>2</label>
    </ligand>
</feature>
<evidence type="ECO:0000256" key="3">
    <source>
        <dbReference type="ARBA" id="ARBA00022490"/>
    </source>
</evidence>
<feature type="region of interest" description="Disordered" evidence="9">
    <location>
        <begin position="1"/>
        <end position="30"/>
    </location>
</feature>
<dbReference type="Gene3D" id="3.40.190.80">
    <property type="match status" value="1"/>
</dbReference>
<feature type="compositionally biased region" description="Basic and acidic residues" evidence="9">
    <location>
        <begin position="43"/>
        <end position="56"/>
    </location>
</feature>
<dbReference type="InterPro" id="IPR028343">
    <property type="entry name" value="FBPtase"/>
</dbReference>
<keyword evidence="13" id="KW-1185">Reference proteome</keyword>
<accession>A0ABD5R8J0</accession>
<keyword evidence="3 7" id="KW-0963">Cytoplasm</keyword>
<evidence type="ECO:0000313" key="12">
    <source>
        <dbReference type="EMBL" id="MFC5366337.1"/>
    </source>
</evidence>
<comment type="catalytic activity">
    <reaction evidence="1 7">
        <text>beta-D-fructose 1,6-bisphosphate + H2O = beta-D-fructose 6-phosphate + phosphate</text>
        <dbReference type="Rhea" id="RHEA:11064"/>
        <dbReference type="ChEBI" id="CHEBI:15377"/>
        <dbReference type="ChEBI" id="CHEBI:32966"/>
        <dbReference type="ChEBI" id="CHEBI:43474"/>
        <dbReference type="ChEBI" id="CHEBI:57634"/>
        <dbReference type="EC" id="3.1.3.11"/>
    </reaction>
</comment>
<protein>
    <recommendedName>
        <fullName evidence="7">Fructose-1,6-bisphosphatase class 1</fullName>
        <shortName evidence="7">FBPase class 1</shortName>
        <ecNumber evidence="7">3.1.3.11</ecNumber>
    </recommendedName>
    <alternativeName>
        <fullName evidence="7">D-fructose-1,6-bisphosphate 1-phosphohydrolase class 1</fullName>
    </alternativeName>
</protein>
<keyword evidence="5 7" id="KW-0119">Carbohydrate metabolism</keyword>
<dbReference type="Pfam" id="PF18913">
    <property type="entry name" value="FBPase_C"/>
    <property type="match status" value="1"/>
</dbReference>
<feature type="binding site" evidence="7">
    <location>
        <position position="93"/>
    </location>
    <ligand>
        <name>Mg(2+)</name>
        <dbReference type="ChEBI" id="CHEBI:18420"/>
        <label>1</label>
    </ligand>
</feature>
<evidence type="ECO:0000259" key="11">
    <source>
        <dbReference type="Pfam" id="PF18913"/>
    </source>
</evidence>
<dbReference type="SUPFAM" id="SSF56655">
    <property type="entry name" value="Carbohydrate phosphatase"/>
    <property type="match status" value="1"/>
</dbReference>
<feature type="region of interest" description="Disordered" evidence="9">
    <location>
        <begin position="42"/>
        <end position="66"/>
    </location>
</feature>
<dbReference type="Gene3D" id="3.30.540.10">
    <property type="entry name" value="Fructose-1,6-Bisphosphatase, subunit A, domain 1"/>
    <property type="match status" value="1"/>
</dbReference>
<dbReference type="HAMAP" id="MF_01855">
    <property type="entry name" value="FBPase_class1"/>
    <property type="match status" value="1"/>
</dbReference>
<comment type="subunit">
    <text evidence="7">Homotetramer.</text>
</comment>
<evidence type="ECO:0000256" key="2">
    <source>
        <dbReference type="ARBA" id="ARBA00010941"/>
    </source>
</evidence>